<proteinExistence type="predicted"/>
<gene>
    <name evidence="2" type="ORF">FRUB_02923</name>
</gene>
<dbReference type="AlphaFoldDB" id="A0A225DUJ1"/>
<dbReference type="EMBL" id="NIDE01000004">
    <property type="protein sequence ID" value="OWK43324.1"/>
    <property type="molecule type" value="Genomic_DNA"/>
</dbReference>
<protein>
    <submittedName>
        <fullName evidence="2">Uncharacterized protein</fullName>
    </submittedName>
</protein>
<evidence type="ECO:0000313" key="2">
    <source>
        <dbReference type="EMBL" id="OWK43324.1"/>
    </source>
</evidence>
<accession>A0A225DUJ1</accession>
<sequence>MPIPTRQLVLSAVFGAALATASPARAEDSKPAPDATATKDLAKKIDDLKADVAKLQTLRKDFDDFLFGKADGKTSLDTGVLKRLDDLEKSSNSLKESLTRIEKQLAGLGSSTSAFGPGGVPATSRSTVRLVNDYQVEISLIVNGKSHQLNPGETKAVEVPAGEYTYELLAAGGQAVTSKIKAGETVTLRIR</sequence>
<evidence type="ECO:0000313" key="3">
    <source>
        <dbReference type="Proteomes" id="UP000214646"/>
    </source>
</evidence>
<feature type="signal peptide" evidence="1">
    <location>
        <begin position="1"/>
        <end position="26"/>
    </location>
</feature>
<keyword evidence="1" id="KW-0732">Signal</keyword>
<dbReference type="Proteomes" id="UP000214646">
    <property type="component" value="Unassembled WGS sequence"/>
</dbReference>
<keyword evidence="3" id="KW-1185">Reference proteome</keyword>
<comment type="caution">
    <text evidence="2">The sequence shown here is derived from an EMBL/GenBank/DDBJ whole genome shotgun (WGS) entry which is preliminary data.</text>
</comment>
<organism evidence="2 3">
    <name type="scientific">Fimbriiglobus ruber</name>
    <dbReference type="NCBI Taxonomy" id="1908690"/>
    <lineage>
        <taxon>Bacteria</taxon>
        <taxon>Pseudomonadati</taxon>
        <taxon>Planctomycetota</taxon>
        <taxon>Planctomycetia</taxon>
        <taxon>Gemmatales</taxon>
        <taxon>Gemmataceae</taxon>
        <taxon>Fimbriiglobus</taxon>
    </lineage>
</organism>
<reference evidence="3" key="1">
    <citation type="submission" date="2017-06" db="EMBL/GenBank/DDBJ databases">
        <title>Genome analysis of Fimbriiglobus ruber SP5, the first member of the order Planctomycetales with confirmed chitinolytic capability.</title>
        <authorList>
            <person name="Ravin N.V."/>
            <person name="Rakitin A.L."/>
            <person name="Ivanova A.A."/>
            <person name="Beletsky A.V."/>
            <person name="Kulichevskaya I.S."/>
            <person name="Mardanov A.V."/>
            <person name="Dedysh S.N."/>
        </authorList>
    </citation>
    <scope>NUCLEOTIDE SEQUENCE [LARGE SCALE GENOMIC DNA]</scope>
    <source>
        <strain evidence="3">SP5</strain>
    </source>
</reference>
<name>A0A225DUJ1_9BACT</name>
<evidence type="ECO:0000256" key="1">
    <source>
        <dbReference type="SAM" id="SignalP"/>
    </source>
</evidence>
<feature type="chain" id="PRO_5012691472" evidence="1">
    <location>
        <begin position="27"/>
        <end position="191"/>
    </location>
</feature>